<dbReference type="GO" id="GO:0005507">
    <property type="term" value="F:copper ion binding"/>
    <property type="evidence" value="ECO:0007669"/>
    <property type="project" value="InterPro"/>
</dbReference>
<evidence type="ECO:0000256" key="3">
    <source>
        <dbReference type="ARBA" id="ARBA00022729"/>
    </source>
</evidence>
<feature type="transmembrane region" description="Helical" evidence="5">
    <location>
        <begin position="155"/>
        <end position="177"/>
    </location>
</feature>
<keyword evidence="8" id="KW-1185">Reference proteome</keyword>
<evidence type="ECO:0000259" key="6">
    <source>
        <dbReference type="Pfam" id="PF04234"/>
    </source>
</evidence>
<accession>A0A317CXE6</accession>
<dbReference type="SUPFAM" id="SSF81296">
    <property type="entry name" value="E set domains"/>
    <property type="match status" value="1"/>
</dbReference>
<reference evidence="7 8" key="1">
    <citation type="submission" date="2018-05" db="EMBL/GenBank/DDBJ databases">
        <title>Micromonospora atacamensis sp. nov., a novel actinobacteria isolated from high altitude Atacama Desert soil.</title>
        <authorList>
            <person name="Carro L."/>
            <person name="Golinska P."/>
            <person name="Klenk H.-P."/>
            <person name="Goodfellow M."/>
        </authorList>
    </citation>
    <scope>NUCLEOTIDE SEQUENCE [LARGE SCALE GENOMIC DNA]</scope>
    <source>
        <strain evidence="7 8">5R2A7</strain>
    </source>
</reference>
<sequence length="195" mass="20440">MNPEGVRMNSRARAWSAGWTFGLALLFLFVAGSLFAAPAPASAHGGTGSAATPRDGAMLDTSPEHVQVVLPADITTVGEMVIVDRSGRDWGQVPARIEGRTLSRRLQPGMPQGTYVMRWRVTFTDGHPATGSAEFSVGATATGARNPFALRVTPAGVAVFYATSAAVVIGLLLAIVVQARGLYGRADNHREGSAH</sequence>
<organism evidence="7 8">
    <name type="scientific">Micromonospora acroterricola</name>
    <dbReference type="NCBI Taxonomy" id="2202421"/>
    <lineage>
        <taxon>Bacteria</taxon>
        <taxon>Bacillati</taxon>
        <taxon>Actinomycetota</taxon>
        <taxon>Actinomycetes</taxon>
        <taxon>Micromonosporales</taxon>
        <taxon>Micromonosporaceae</taxon>
        <taxon>Micromonospora</taxon>
    </lineage>
</organism>
<dbReference type="GO" id="GO:0030313">
    <property type="term" value="C:cell envelope"/>
    <property type="evidence" value="ECO:0007669"/>
    <property type="project" value="UniProtKB-SubCell"/>
</dbReference>
<gene>
    <name evidence="7" type="ORF">DKT68_19520</name>
</gene>
<name>A0A317CXE6_9ACTN</name>
<dbReference type="Pfam" id="PF04234">
    <property type="entry name" value="CopC"/>
    <property type="match status" value="1"/>
</dbReference>
<dbReference type="InterPro" id="IPR007348">
    <property type="entry name" value="CopC_dom"/>
</dbReference>
<keyword evidence="2" id="KW-0479">Metal-binding</keyword>
<dbReference type="GO" id="GO:0005886">
    <property type="term" value="C:plasma membrane"/>
    <property type="evidence" value="ECO:0007669"/>
    <property type="project" value="TreeGrafter"/>
</dbReference>
<protein>
    <recommendedName>
        <fullName evidence="6">CopC domain-containing protein</fullName>
    </recommendedName>
</protein>
<evidence type="ECO:0000256" key="1">
    <source>
        <dbReference type="ARBA" id="ARBA00004196"/>
    </source>
</evidence>
<keyword evidence="5" id="KW-0472">Membrane</keyword>
<proteinExistence type="predicted"/>
<feature type="domain" description="CopC" evidence="6">
    <location>
        <begin position="50"/>
        <end position="137"/>
    </location>
</feature>
<dbReference type="EMBL" id="QGKR01000226">
    <property type="protein sequence ID" value="PWR07261.1"/>
    <property type="molecule type" value="Genomic_DNA"/>
</dbReference>
<dbReference type="PANTHER" id="PTHR34820">
    <property type="entry name" value="INNER MEMBRANE PROTEIN YEBZ"/>
    <property type="match status" value="1"/>
</dbReference>
<dbReference type="InterPro" id="IPR014755">
    <property type="entry name" value="Cu-Rt/internalin_Ig-like"/>
</dbReference>
<dbReference type="InterPro" id="IPR014756">
    <property type="entry name" value="Ig_E-set"/>
</dbReference>
<dbReference type="AlphaFoldDB" id="A0A317CXE6"/>
<dbReference type="Gene3D" id="2.60.40.1220">
    <property type="match status" value="1"/>
</dbReference>
<dbReference type="InterPro" id="IPR032694">
    <property type="entry name" value="CopC/D"/>
</dbReference>
<dbReference type="Proteomes" id="UP000245410">
    <property type="component" value="Unassembled WGS sequence"/>
</dbReference>
<comment type="subcellular location">
    <subcellularLocation>
        <location evidence="1">Cell envelope</location>
    </subcellularLocation>
</comment>
<evidence type="ECO:0000256" key="4">
    <source>
        <dbReference type="ARBA" id="ARBA00023008"/>
    </source>
</evidence>
<dbReference type="GO" id="GO:0046688">
    <property type="term" value="P:response to copper ion"/>
    <property type="evidence" value="ECO:0007669"/>
    <property type="project" value="InterPro"/>
</dbReference>
<keyword evidence="4" id="KW-0186">Copper</keyword>
<evidence type="ECO:0000256" key="5">
    <source>
        <dbReference type="SAM" id="Phobius"/>
    </source>
</evidence>
<evidence type="ECO:0000313" key="8">
    <source>
        <dbReference type="Proteomes" id="UP000245410"/>
    </source>
</evidence>
<keyword evidence="3" id="KW-0732">Signal</keyword>
<dbReference type="PANTHER" id="PTHR34820:SF4">
    <property type="entry name" value="INNER MEMBRANE PROTEIN YEBZ"/>
    <property type="match status" value="1"/>
</dbReference>
<dbReference type="GO" id="GO:0006825">
    <property type="term" value="P:copper ion transport"/>
    <property type="evidence" value="ECO:0007669"/>
    <property type="project" value="InterPro"/>
</dbReference>
<comment type="caution">
    <text evidence="7">The sequence shown here is derived from an EMBL/GenBank/DDBJ whole genome shotgun (WGS) entry which is preliminary data.</text>
</comment>
<evidence type="ECO:0000256" key="2">
    <source>
        <dbReference type="ARBA" id="ARBA00022723"/>
    </source>
</evidence>
<dbReference type="GO" id="GO:0042597">
    <property type="term" value="C:periplasmic space"/>
    <property type="evidence" value="ECO:0007669"/>
    <property type="project" value="InterPro"/>
</dbReference>
<evidence type="ECO:0000313" key="7">
    <source>
        <dbReference type="EMBL" id="PWR07261.1"/>
    </source>
</evidence>
<keyword evidence="5" id="KW-1133">Transmembrane helix</keyword>
<keyword evidence="5" id="KW-0812">Transmembrane</keyword>